<keyword evidence="6 7" id="KW-0472">Membrane</keyword>
<dbReference type="Pfam" id="PF00528">
    <property type="entry name" value="BPD_transp_1"/>
    <property type="match status" value="1"/>
</dbReference>
<dbReference type="InterPro" id="IPR035906">
    <property type="entry name" value="MetI-like_sf"/>
</dbReference>
<feature type="transmembrane region" description="Helical" evidence="7">
    <location>
        <begin position="57"/>
        <end position="78"/>
    </location>
</feature>
<dbReference type="GO" id="GO:0005886">
    <property type="term" value="C:plasma membrane"/>
    <property type="evidence" value="ECO:0007669"/>
    <property type="project" value="UniProtKB-SubCell"/>
</dbReference>
<evidence type="ECO:0000256" key="4">
    <source>
        <dbReference type="ARBA" id="ARBA00022692"/>
    </source>
</evidence>
<gene>
    <name evidence="9" type="ORF">BXY66_0480</name>
</gene>
<comment type="caution">
    <text evidence="9">The sequence shown here is derived from an EMBL/GenBank/DDBJ whole genome shotgun (WGS) entry which is preliminary data.</text>
</comment>
<evidence type="ECO:0000313" key="10">
    <source>
        <dbReference type="Proteomes" id="UP000295673"/>
    </source>
</evidence>
<keyword evidence="10" id="KW-1185">Reference proteome</keyword>
<proteinExistence type="predicted"/>
<dbReference type="InterPro" id="IPR000515">
    <property type="entry name" value="MetI-like"/>
</dbReference>
<feature type="transmembrane region" description="Helical" evidence="7">
    <location>
        <begin position="90"/>
        <end position="108"/>
    </location>
</feature>
<reference evidence="9 10" key="1">
    <citation type="submission" date="2019-03" db="EMBL/GenBank/DDBJ databases">
        <title>Genomic Encyclopedia of Archaeal and Bacterial Type Strains, Phase II (KMG-II): from individual species to whole genera.</title>
        <authorList>
            <person name="Goeker M."/>
        </authorList>
    </citation>
    <scope>NUCLEOTIDE SEQUENCE [LARGE SCALE GENOMIC DNA]</scope>
    <source>
        <strain evidence="9 10">DSM 26433</strain>
    </source>
</reference>
<evidence type="ECO:0000256" key="7">
    <source>
        <dbReference type="SAM" id="Phobius"/>
    </source>
</evidence>
<keyword evidence="4 7" id="KW-0812">Transmembrane</keyword>
<dbReference type="Gene3D" id="1.10.3720.10">
    <property type="entry name" value="MetI-like"/>
    <property type="match status" value="1"/>
</dbReference>
<evidence type="ECO:0000313" key="9">
    <source>
        <dbReference type="EMBL" id="TCL08443.1"/>
    </source>
</evidence>
<dbReference type="CDD" id="cd06261">
    <property type="entry name" value="TM_PBP2"/>
    <property type="match status" value="1"/>
</dbReference>
<evidence type="ECO:0000256" key="1">
    <source>
        <dbReference type="ARBA" id="ARBA00004651"/>
    </source>
</evidence>
<evidence type="ECO:0000256" key="2">
    <source>
        <dbReference type="ARBA" id="ARBA00022448"/>
    </source>
</evidence>
<comment type="subcellular location">
    <subcellularLocation>
        <location evidence="1">Cell membrane</location>
        <topology evidence="1">Multi-pass membrane protein</topology>
    </subcellularLocation>
</comment>
<dbReference type="AlphaFoldDB" id="A0A4R1NP88"/>
<keyword evidence="3" id="KW-1003">Cell membrane</keyword>
<dbReference type="Proteomes" id="UP000295673">
    <property type="component" value="Unassembled WGS sequence"/>
</dbReference>
<feature type="domain" description="ABC transmembrane type-1" evidence="8">
    <location>
        <begin position="98"/>
        <end position="270"/>
    </location>
</feature>
<accession>A0A4R1NP88</accession>
<evidence type="ECO:0000256" key="3">
    <source>
        <dbReference type="ARBA" id="ARBA00022475"/>
    </source>
</evidence>
<feature type="transmembrane region" description="Helical" evidence="7">
    <location>
        <begin position="120"/>
        <end position="142"/>
    </location>
</feature>
<sequence>MGWLLAGFVFWLVAWRANVWLAAKPRTRATGLLVPTIFGVSIIVIWECVVRGFDINPVLLPAPSVIAVTFATSIPTLWADFVQTAIKGALSGYVIGCGAAFLTAIAIDRFPFLQRGLLPVGNFVAALPIIGMAPIMVMWFGFDWQSKAAVVVIMVFFPMLVNTVEGLQATDHMQRDLMRTYAASYPQTLMKLRLPAAMPFVFNGLKISTTLALIGAIVAEFFGSPIKGMGFRISTEVGRLALDMVWAEIVVAALAGSLFYGGVALLEKAVTFWHPSQRKSR</sequence>
<dbReference type="OrthoDB" id="9792509at2"/>
<keyword evidence="5 7" id="KW-1133">Transmembrane helix</keyword>
<dbReference type="GO" id="GO:0055085">
    <property type="term" value="P:transmembrane transport"/>
    <property type="evidence" value="ECO:0007669"/>
    <property type="project" value="InterPro"/>
</dbReference>
<keyword evidence="2" id="KW-0813">Transport</keyword>
<feature type="transmembrane region" description="Helical" evidence="7">
    <location>
        <begin position="32"/>
        <end position="50"/>
    </location>
</feature>
<feature type="transmembrane region" description="Helical" evidence="7">
    <location>
        <begin position="148"/>
        <end position="169"/>
    </location>
</feature>
<feature type="transmembrane region" description="Helical" evidence="7">
    <location>
        <begin position="244"/>
        <end position="266"/>
    </location>
</feature>
<protein>
    <submittedName>
        <fullName evidence="9">NitT/TauT family transport system permease protein</fullName>
    </submittedName>
</protein>
<organism evidence="9 10">
    <name type="scientific">Shimia isoporae</name>
    <dbReference type="NCBI Taxonomy" id="647720"/>
    <lineage>
        <taxon>Bacteria</taxon>
        <taxon>Pseudomonadati</taxon>
        <taxon>Pseudomonadota</taxon>
        <taxon>Alphaproteobacteria</taxon>
        <taxon>Rhodobacterales</taxon>
        <taxon>Roseobacteraceae</taxon>
    </lineage>
</organism>
<dbReference type="EMBL" id="SMGR01000001">
    <property type="protein sequence ID" value="TCL08443.1"/>
    <property type="molecule type" value="Genomic_DNA"/>
</dbReference>
<dbReference type="PANTHER" id="PTHR30151:SF0">
    <property type="entry name" value="ABC TRANSPORTER PERMEASE PROTEIN MJ0413-RELATED"/>
    <property type="match status" value="1"/>
</dbReference>
<name>A0A4R1NP88_9RHOB</name>
<evidence type="ECO:0000256" key="6">
    <source>
        <dbReference type="ARBA" id="ARBA00023136"/>
    </source>
</evidence>
<feature type="transmembrane region" description="Helical" evidence="7">
    <location>
        <begin position="200"/>
        <end position="224"/>
    </location>
</feature>
<dbReference type="SUPFAM" id="SSF161098">
    <property type="entry name" value="MetI-like"/>
    <property type="match status" value="1"/>
</dbReference>
<dbReference type="RefSeq" id="WP_132858569.1">
    <property type="nucleotide sequence ID" value="NZ_SMGR01000001.1"/>
</dbReference>
<evidence type="ECO:0000256" key="5">
    <source>
        <dbReference type="ARBA" id="ARBA00022989"/>
    </source>
</evidence>
<dbReference type="PANTHER" id="PTHR30151">
    <property type="entry name" value="ALKANE SULFONATE ABC TRANSPORTER-RELATED, MEMBRANE SUBUNIT"/>
    <property type="match status" value="1"/>
</dbReference>
<evidence type="ECO:0000259" key="8">
    <source>
        <dbReference type="Pfam" id="PF00528"/>
    </source>
</evidence>